<gene>
    <name evidence="2" type="ORF">DPMN_175710</name>
</gene>
<dbReference type="Proteomes" id="UP000828390">
    <property type="component" value="Unassembled WGS sequence"/>
</dbReference>
<feature type="transmembrane region" description="Helical" evidence="1">
    <location>
        <begin position="72"/>
        <end position="93"/>
    </location>
</feature>
<keyword evidence="1" id="KW-0812">Transmembrane</keyword>
<keyword evidence="1" id="KW-1133">Transmembrane helix</keyword>
<comment type="caution">
    <text evidence="2">The sequence shown here is derived from an EMBL/GenBank/DDBJ whole genome shotgun (WGS) entry which is preliminary data.</text>
</comment>
<reference evidence="2" key="1">
    <citation type="journal article" date="2019" name="bioRxiv">
        <title>The Genome of the Zebra Mussel, Dreissena polymorpha: A Resource for Invasive Species Research.</title>
        <authorList>
            <person name="McCartney M.A."/>
            <person name="Auch B."/>
            <person name="Kono T."/>
            <person name="Mallez S."/>
            <person name="Zhang Y."/>
            <person name="Obille A."/>
            <person name="Becker A."/>
            <person name="Abrahante J.E."/>
            <person name="Garbe J."/>
            <person name="Badalamenti J.P."/>
            <person name="Herman A."/>
            <person name="Mangelson H."/>
            <person name="Liachko I."/>
            <person name="Sullivan S."/>
            <person name="Sone E.D."/>
            <person name="Koren S."/>
            <person name="Silverstein K.A.T."/>
            <person name="Beckman K.B."/>
            <person name="Gohl D.M."/>
        </authorList>
    </citation>
    <scope>NUCLEOTIDE SEQUENCE</scope>
    <source>
        <strain evidence="2">Duluth1</strain>
        <tissue evidence="2">Whole animal</tissue>
    </source>
</reference>
<protein>
    <submittedName>
        <fullName evidence="2">Uncharacterized protein</fullName>
    </submittedName>
</protein>
<evidence type="ECO:0000313" key="3">
    <source>
        <dbReference type="Proteomes" id="UP000828390"/>
    </source>
</evidence>
<proteinExistence type="predicted"/>
<keyword evidence="3" id="KW-1185">Reference proteome</keyword>
<evidence type="ECO:0000313" key="2">
    <source>
        <dbReference type="EMBL" id="KAH3774331.1"/>
    </source>
</evidence>
<feature type="transmembrane region" description="Helical" evidence="1">
    <location>
        <begin position="105"/>
        <end position="124"/>
    </location>
</feature>
<dbReference type="EMBL" id="JAIWYP010000009">
    <property type="protein sequence ID" value="KAH3774331.1"/>
    <property type="molecule type" value="Genomic_DNA"/>
</dbReference>
<reference evidence="2" key="2">
    <citation type="submission" date="2020-11" db="EMBL/GenBank/DDBJ databases">
        <authorList>
            <person name="McCartney M.A."/>
            <person name="Auch B."/>
            <person name="Kono T."/>
            <person name="Mallez S."/>
            <person name="Becker A."/>
            <person name="Gohl D.M."/>
            <person name="Silverstein K.A.T."/>
            <person name="Koren S."/>
            <person name="Bechman K.B."/>
            <person name="Herman A."/>
            <person name="Abrahante J.E."/>
            <person name="Garbe J."/>
        </authorList>
    </citation>
    <scope>NUCLEOTIDE SEQUENCE</scope>
    <source>
        <strain evidence="2">Duluth1</strain>
        <tissue evidence="2">Whole animal</tissue>
    </source>
</reference>
<organism evidence="2 3">
    <name type="scientific">Dreissena polymorpha</name>
    <name type="common">Zebra mussel</name>
    <name type="synonym">Mytilus polymorpha</name>
    <dbReference type="NCBI Taxonomy" id="45954"/>
    <lineage>
        <taxon>Eukaryota</taxon>
        <taxon>Metazoa</taxon>
        <taxon>Spiralia</taxon>
        <taxon>Lophotrochozoa</taxon>
        <taxon>Mollusca</taxon>
        <taxon>Bivalvia</taxon>
        <taxon>Autobranchia</taxon>
        <taxon>Heteroconchia</taxon>
        <taxon>Euheterodonta</taxon>
        <taxon>Imparidentia</taxon>
        <taxon>Neoheterodontei</taxon>
        <taxon>Myida</taxon>
        <taxon>Dreissenoidea</taxon>
        <taxon>Dreissenidae</taxon>
        <taxon>Dreissena</taxon>
    </lineage>
</organism>
<dbReference type="Gene3D" id="1.20.1070.10">
    <property type="entry name" value="Rhodopsin 7-helix transmembrane proteins"/>
    <property type="match status" value="1"/>
</dbReference>
<dbReference type="AlphaFoldDB" id="A0A9D4E713"/>
<accession>A0A9D4E713</accession>
<evidence type="ECO:0000256" key="1">
    <source>
        <dbReference type="SAM" id="Phobius"/>
    </source>
</evidence>
<feature type="transmembrane region" description="Helical" evidence="1">
    <location>
        <begin position="26"/>
        <end position="51"/>
    </location>
</feature>
<sequence length="175" mass="19651">MCEDSVSEMGVCSADLTTPCQYGGVWSGYVTLITFILPFGVTFLVLCFIYVRSLGRLSERKHLNEQDVCYTNTLCTISIFTCILYMFYFVVMLSTANGVDNSPNLIFWSTYCLSVKTGVFYLTFAASVHSTAFNCVCGHCLLRSCCRRHTSAMAYEMSEIDLHSSLTIEHISYNT</sequence>
<keyword evidence="1" id="KW-0472">Membrane</keyword>
<name>A0A9D4E713_DREPO</name>